<proteinExistence type="predicted"/>
<dbReference type="OrthoDB" id="7957667at2"/>
<dbReference type="EMBL" id="JABEQI010000001">
    <property type="protein sequence ID" value="MBB2185400.1"/>
    <property type="molecule type" value="Genomic_DNA"/>
</dbReference>
<dbReference type="Proteomes" id="UP000562982">
    <property type="component" value="Unassembled WGS sequence"/>
</dbReference>
<keyword evidence="4" id="KW-1185">Reference proteome</keyword>
<feature type="region of interest" description="Disordered" evidence="1">
    <location>
        <begin position="235"/>
        <end position="261"/>
    </location>
</feature>
<dbReference type="PANTHER" id="PTHR11941:SF54">
    <property type="entry name" value="ENOYL-COA HYDRATASE, MITOCHONDRIAL"/>
    <property type="match status" value="1"/>
</dbReference>
<organism evidence="3 4">
    <name type="scientific">Gluconacetobacter liquefaciens</name>
    <name type="common">Acetobacter liquefaciens</name>
    <dbReference type="NCBI Taxonomy" id="89584"/>
    <lineage>
        <taxon>Bacteria</taxon>
        <taxon>Pseudomonadati</taxon>
        <taxon>Pseudomonadota</taxon>
        <taxon>Alphaproteobacteria</taxon>
        <taxon>Acetobacterales</taxon>
        <taxon>Acetobacteraceae</taxon>
        <taxon>Gluconacetobacter</taxon>
    </lineage>
</organism>
<dbReference type="InterPro" id="IPR001753">
    <property type="entry name" value="Enoyl-CoA_hydra/iso"/>
</dbReference>
<dbReference type="PANTHER" id="PTHR11941">
    <property type="entry name" value="ENOYL-COA HYDRATASE-RELATED"/>
    <property type="match status" value="1"/>
</dbReference>
<accession>A0A370GCD7</accession>
<dbReference type="AlphaFoldDB" id="A0A370GCD7"/>
<evidence type="ECO:0000313" key="3">
    <source>
        <dbReference type="EMBL" id="RDI40846.1"/>
    </source>
</evidence>
<dbReference type="RefSeq" id="WP_114725876.1">
    <property type="nucleotide sequence ID" value="NZ_BJMI01000035.1"/>
</dbReference>
<sequence>MEDLFILTRHEGDIAVITLNRPRILNAWHSPMRDALVAALTEAEADPAIGAVVLTGAGTRAFGAGQDLAESKDFSPARVEAWLEEWFRLYDALRAMTKPLIAALNGLAAGSAFQVALLCDLRIAHPGVTMGQPEIKAGIASVTGPWIMEPIIGRAHTIDLMLTGRMVPAAEAQAMGLVSRLVPQDAVLPEALALATELAALPRGAMAANKRRLREATETGFREVIAAGKRIHRASYESGEPEEMAGQFLSRRKTGPDHEPR</sequence>
<evidence type="ECO:0000313" key="4">
    <source>
        <dbReference type="Proteomes" id="UP000254958"/>
    </source>
</evidence>
<comment type="caution">
    <text evidence="3">The sequence shown here is derived from an EMBL/GenBank/DDBJ whole genome shotgun (WGS) entry which is preliminary data.</text>
</comment>
<gene>
    <name evidence="3" type="ORF">C7453_101645</name>
    <name evidence="2" type="ORF">HLH32_03170</name>
</gene>
<reference evidence="3 4" key="1">
    <citation type="submission" date="2018-07" db="EMBL/GenBank/DDBJ databases">
        <title>Genomic Encyclopedia of Type Strains, Phase IV (KMG-IV): sequencing the most valuable type-strain genomes for metagenomic binning, comparative biology and taxonomic classification.</title>
        <authorList>
            <person name="Goeker M."/>
        </authorList>
    </citation>
    <scope>NUCLEOTIDE SEQUENCE [LARGE SCALE GENOMIC DNA]</scope>
    <source>
        <strain evidence="3 4">DSM 5603</strain>
    </source>
</reference>
<dbReference type="Gene3D" id="3.90.226.10">
    <property type="entry name" value="2-enoyl-CoA Hydratase, Chain A, domain 1"/>
    <property type="match status" value="1"/>
</dbReference>
<dbReference type="Pfam" id="PF00378">
    <property type="entry name" value="ECH_1"/>
    <property type="match status" value="1"/>
</dbReference>
<evidence type="ECO:0000313" key="5">
    <source>
        <dbReference type="Proteomes" id="UP000562982"/>
    </source>
</evidence>
<evidence type="ECO:0000256" key="1">
    <source>
        <dbReference type="SAM" id="MobiDB-lite"/>
    </source>
</evidence>
<protein>
    <submittedName>
        <fullName evidence="3">Enoyl-CoA hydratase/carnithine racemase</fullName>
    </submittedName>
    <submittedName>
        <fullName evidence="2">Enoyl-CoA hydratase/isomerase family protein</fullName>
    </submittedName>
</protein>
<dbReference type="Proteomes" id="UP000254958">
    <property type="component" value="Unassembled WGS sequence"/>
</dbReference>
<dbReference type="CDD" id="cd06558">
    <property type="entry name" value="crotonase-like"/>
    <property type="match status" value="1"/>
</dbReference>
<evidence type="ECO:0000313" key="2">
    <source>
        <dbReference type="EMBL" id="MBB2185400.1"/>
    </source>
</evidence>
<dbReference type="GO" id="GO:0006635">
    <property type="term" value="P:fatty acid beta-oxidation"/>
    <property type="evidence" value="ECO:0007669"/>
    <property type="project" value="TreeGrafter"/>
</dbReference>
<keyword evidence="2" id="KW-0413">Isomerase</keyword>
<dbReference type="EMBL" id="QQAW01000001">
    <property type="protein sequence ID" value="RDI40846.1"/>
    <property type="molecule type" value="Genomic_DNA"/>
</dbReference>
<dbReference type="SUPFAM" id="SSF52096">
    <property type="entry name" value="ClpP/crotonase"/>
    <property type="match status" value="1"/>
</dbReference>
<name>A0A370GCD7_GLULI</name>
<dbReference type="InterPro" id="IPR029045">
    <property type="entry name" value="ClpP/crotonase-like_dom_sf"/>
</dbReference>
<reference evidence="2 5" key="2">
    <citation type="submission" date="2020-04" db="EMBL/GenBank/DDBJ databases">
        <title>Description of novel Gluconacetobacter.</title>
        <authorList>
            <person name="Sombolestani A."/>
        </authorList>
    </citation>
    <scope>NUCLEOTIDE SEQUENCE [LARGE SCALE GENOMIC DNA]</scope>
    <source>
        <strain evidence="2 5">LMG 1382</strain>
    </source>
</reference>
<dbReference type="GO" id="GO:0016853">
    <property type="term" value="F:isomerase activity"/>
    <property type="evidence" value="ECO:0007669"/>
    <property type="project" value="UniProtKB-KW"/>
</dbReference>